<dbReference type="EMBL" id="QUAL01000279">
    <property type="protein sequence ID" value="RIQ16027.1"/>
    <property type="molecule type" value="Genomic_DNA"/>
</dbReference>
<dbReference type="Proteomes" id="UP000284057">
    <property type="component" value="Unassembled WGS sequence"/>
</dbReference>
<dbReference type="InterPro" id="IPR002934">
    <property type="entry name" value="Polymerase_NTP_transf_dom"/>
</dbReference>
<gene>
    <name evidence="3" type="ORF">DY240_23235</name>
</gene>
<keyword evidence="4" id="KW-1185">Reference proteome</keyword>
<dbReference type="SUPFAM" id="SSF81301">
    <property type="entry name" value="Nucleotidyltransferase"/>
    <property type="match status" value="1"/>
</dbReference>
<dbReference type="InterPro" id="IPR043519">
    <property type="entry name" value="NT_sf"/>
</dbReference>
<accession>A0A418KK31</accession>
<dbReference type="GO" id="GO:0016779">
    <property type="term" value="F:nucleotidyltransferase activity"/>
    <property type="evidence" value="ECO:0007669"/>
    <property type="project" value="InterPro"/>
</dbReference>
<evidence type="ECO:0000313" key="3">
    <source>
        <dbReference type="EMBL" id="RIQ16027.1"/>
    </source>
</evidence>
<feature type="compositionally biased region" description="Basic and acidic residues" evidence="1">
    <location>
        <begin position="29"/>
        <end position="47"/>
    </location>
</feature>
<feature type="domain" description="Polymerase nucleotidyl transferase" evidence="2">
    <location>
        <begin position="71"/>
        <end position="105"/>
    </location>
</feature>
<dbReference type="AlphaFoldDB" id="A0A418KK31"/>
<dbReference type="Pfam" id="PF01909">
    <property type="entry name" value="NTP_transf_2"/>
    <property type="match status" value="1"/>
</dbReference>
<comment type="caution">
    <text evidence="3">The sequence shown here is derived from an EMBL/GenBank/DDBJ whole genome shotgun (WGS) entry which is preliminary data.</text>
</comment>
<evidence type="ECO:0000256" key="1">
    <source>
        <dbReference type="SAM" id="MobiDB-lite"/>
    </source>
</evidence>
<feature type="region of interest" description="Disordered" evidence="1">
    <location>
        <begin position="1"/>
        <end position="47"/>
    </location>
</feature>
<feature type="compositionally biased region" description="Basic and acidic residues" evidence="1">
    <location>
        <begin position="134"/>
        <end position="149"/>
    </location>
</feature>
<dbReference type="Gene3D" id="3.30.460.10">
    <property type="entry name" value="Beta Polymerase, domain 2"/>
    <property type="match status" value="1"/>
</dbReference>
<proteinExistence type="predicted"/>
<evidence type="ECO:0000259" key="2">
    <source>
        <dbReference type="Pfam" id="PF01909"/>
    </source>
</evidence>
<reference evidence="3 4" key="1">
    <citation type="submission" date="2018-09" db="EMBL/GenBank/DDBJ databases">
        <title>Isolation, diversity and antifungal activity of actinobacteria from wheat.</title>
        <authorList>
            <person name="Han C."/>
        </authorList>
    </citation>
    <scope>NUCLEOTIDE SEQUENCE [LARGE SCALE GENOMIC DNA]</scope>
    <source>
        <strain evidence="3 4">NEAU-YY265</strain>
    </source>
</reference>
<name>A0A418KK31_9ACTN</name>
<evidence type="ECO:0000313" key="4">
    <source>
        <dbReference type="Proteomes" id="UP000284057"/>
    </source>
</evidence>
<protein>
    <recommendedName>
        <fullName evidence="2">Polymerase nucleotidyl transferase domain-containing protein</fullName>
    </recommendedName>
</protein>
<organism evidence="3 4">
    <name type="scientific">Jiangella rhizosphaerae</name>
    <dbReference type="NCBI Taxonomy" id="2293569"/>
    <lineage>
        <taxon>Bacteria</taxon>
        <taxon>Bacillati</taxon>
        <taxon>Actinomycetota</taxon>
        <taxon>Actinomycetes</taxon>
        <taxon>Jiangellales</taxon>
        <taxon>Jiangellaceae</taxon>
        <taxon>Jiangella</taxon>
    </lineage>
</organism>
<sequence length="165" mass="17995">MSHHPRRVGPCPPQDGSRTHRQPAVTGDARGEPRRAATVGRHEDRPARAAGARLAAIRRRWLAAVTEGLRADPAVAGAALVGSLGTGRHDDWSDVDLLVVVDDGRLDDYARRRPAQRAPRHASVQPATRHRRAAAVDRLVRRPGGEGRLGHRQQGPVRRRYGRGG</sequence>
<feature type="region of interest" description="Disordered" evidence="1">
    <location>
        <begin position="112"/>
        <end position="165"/>
    </location>
</feature>